<reference evidence="2" key="1">
    <citation type="journal article" date="2022" name="Mol. Ecol. Resour.">
        <title>The genomes of chicory, endive, great burdock and yacon provide insights into Asteraceae palaeo-polyploidization history and plant inulin production.</title>
        <authorList>
            <person name="Fan W."/>
            <person name="Wang S."/>
            <person name="Wang H."/>
            <person name="Wang A."/>
            <person name="Jiang F."/>
            <person name="Liu H."/>
            <person name="Zhao H."/>
            <person name="Xu D."/>
            <person name="Zhang Y."/>
        </authorList>
    </citation>
    <scope>NUCLEOTIDE SEQUENCE [LARGE SCALE GENOMIC DNA]</scope>
    <source>
        <strain evidence="2">cv. Punajuju</strain>
    </source>
</reference>
<comment type="caution">
    <text evidence="1">The sequence shown here is derived from an EMBL/GenBank/DDBJ whole genome shotgun (WGS) entry which is preliminary data.</text>
</comment>
<organism evidence="1 2">
    <name type="scientific">Cichorium intybus</name>
    <name type="common">Chicory</name>
    <dbReference type="NCBI Taxonomy" id="13427"/>
    <lineage>
        <taxon>Eukaryota</taxon>
        <taxon>Viridiplantae</taxon>
        <taxon>Streptophyta</taxon>
        <taxon>Embryophyta</taxon>
        <taxon>Tracheophyta</taxon>
        <taxon>Spermatophyta</taxon>
        <taxon>Magnoliopsida</taxon>
        <taxon>eudicotyledons</taxon>
        <taxon>Gunneridae</taxon>
        <taxon>Pentapetalae</taxon>
        <taxon>asterids</taxon>
        <taxon>campanulids</taxon>
        <taxon>Asterales</taxon>
        <taxon>Asteraceae</taxon>
        <taxon>Cichorioideae</taxon>
        <taxon>Cichorieae</taxon>
        <taxon>Cichoriinae</taxon>
        <taxon>Cichorium</taxon>
    </lineage>
</organism>
<sequence>MEMWWSKVKKETRTDTLIWRVELNRKDCFPRKRKHRGLLFGAESLPILLGQRIHTDFRSSFVNQSIRATI</sequence>
<reference evidence="1 2" key="2">
    <citation type="journal article" date="2022" name="Mol. Ecol. Resour.">
        <title>The genomes of chicory, endive, great burdock and yacon provide insights into Asteraceae paleo-polyploidization history and plant inulin production.</title>
        <authorList>
            <person name="Fan W."/>
            <person name="Wang S."/>
            <person name="Wang H."/>
            <person name="Wang A."/>
            <person name="Jiang F."/>
            <person name="Liu H."/>
            <person name="Zhao H."/>
            <person name="Xu D."/>
            <person name="Zhang Y."/>
        </authorList>
    </citation>
    <scope>NUCLEOTIDE SEQUENCE [LARGE SCALE GENOMIC DNA]</scope>
    <source>
        <strain evidence="2">cv. Punajuju</strain>
        <tissue evidence="1">Leaves</tissue>
    </source>
</reference>
<dbReference type="Proteomes" id="UP001055811">
    <property type="component" value="Linkage Group LG07"/>
</dbReference>
<gene>
    <name evidence="1" type="ORF">L2E82_37642</name>
</gene>
<keyword evidence="2" id="KW-1185">Reference proteome</keyword>
<evidence type="ECO:0000313" key="1">
    <source>
        <dbReference type="EMBL" id="KAI3708472.1"/>
    </source>
</evidence>
<protein>
    <submittedName>
        <fullName evidence="1">Uncharacterized protein</fullName>
    </submittedName>
</protein>
<accession>A0ACB9AE33</accession>
<proteinExistence type="predicted"/>
<name>A0ACB9AE33_CICIN</name>
<evidence type="ECO:0000313" key="2">
    <source>
        <dbReference type="Proteomes" id="UP001055811"/>
    </source>
</evidence>
<dbReference type="EMBL" id="CM042015">
    <property type="protein sequence ID" value="KAI3708472.1"/>
    <property type="molecule type" value="Genomic_DNA"/>
</dbReference>